<feature type="transmembrane region" description="Helical" evidence="6">
    <location>
        <begin position="52"/>
        <end position="73"/>
    </location>
</feature>
<keyword evidence="4 6" id="KW-1133">Transmembrane helix</keyword>
<proteinExistence type="predicted"/>
<evidence type="ECO:0000313" key="8">
    <source>
        <dbReference type="Proteomes" id="UP001382727"/>
    </source>
</evidence>
<dbReference type="RefSeq" id="WP_338750998.1">
    <property type="nucleotide sequence ID" value="NZ_CP144913.1"/>
</dbReference>
<feature type="transmembrane region" description="Helical" evidence="6">
    <location>
        <begin position="158"/>
        <end position="177"/>
    </location>
</feature>
<evidence type="ECO:0000256" key="3">
    <source>
        <dbReference type="ARBA" id="ARBA00022692"/>
    </source>
</evidence>
<dbReference type="PANTHER" id="PTHR42948:SF1">
    <property type="entry name" value="TRANSPORTER"/>
    <property type="match status" value="1"/>
</dbReference>
<sequence length="522" mass="55541">MATERAVRPKHVKDGFSSRRVFIFAAIGSAVGLGNIWRFPYVAYEGGGGAFLVPYLVALVLAGIPLLYFLYSIGHRNRGSAPLSLRRFSKGAEWIGWWMVLVAAVIGVYYAAIIAWAIKYTFLSFNLGWGDDPATYLNGDFLQVADNPGPTMDYVPQVLLLMIVVWVITVGVLAMGIQKGIGRTALVFIPVLLVAFALLVIYSLTLDGATDGLNAFFTPDWAALKDSSVWISAVGQIFFSLSIGFGIMITYASYVKPRTDMTGSGAVVAFSNSGFELLAGIGVFATLGFIAQSTGQAIDEVVASGIGLAFVAFPTIINEAPGGAFIGVLFFGSLVLAGLTSLISIVEVIIGAVRDKAGISRRAATFVVGIPMAVVSIAVFSTTGGLYVLDTMDAFVNSFGIVGASLIVMLALSWVFRKLPVMAAHMNVHGSIKLLGWWKALVAVVIPVALAVMLFQEFQDKLEAPYGDYPASLVNTFGWGMAAALPIIAIILSFLPWRGVTAVEDPGDLYAEHALADGGEQE</sequence>
<keyword evidence="8" id="KW-1185">Reference proteome</keyword>
<evidence type="ECO:0000256" key="5">
    <source>
        <dbReference type="ARBA" id="ARBA00023136"/>
    </source>
</evidence>
<dbReference type="InterPro" id="IPR000175">
    <property type="entry name" value="Na/ntran_symport"/>
</dbReference>
<dbReference type="EMBL" id="CP144913">
    <property type="protein sequence ID" value="WXB77266.1"/>
    <property type="molecule type" value="Genomic_DNA"/>
</dbReference>
<feature type="transmembrane region" description="Helical" evidence="6">
    <location>
        <begin position="21"/>
        <end position="40"/>
    </location>
</feature>
<keyword evidence="3 6" id="KW-0812">Transmembrane</keyword>
<dbReference type="Pfam" id="PF00209">
    <property type="entry name" value="SNF"/>
    <property type="match status" value="2"/>
</dbReference>
<dbReference type="Proteomes" id="UP001382727">
    <property type="component" value="Chromosome"/>
</dbReference>
<name>A0ABZ2MJL4_9MICO</name>
<protein>
    <submittedName>
        <fullName evidence="7">Sodium-dependent transporter</fullName>
    </submittedName>
</protein>
<evidence type="ECO:0000256" key="6">
    <source>
        <dbReference type="SAM" id="Phobius"/>
    </source>
</evidence>
<dbReference type="SUPFAM" id="SSF161070">
    <property type="entry name" value="SNF-like"/>
    <property type="match status" value="1"/>
</dbReference>
<keyword evidence="2" id="KW-0813">Transport</keyword>
<organism evidence="7 8">
    <name type="scientific">Janibacter alittae</name>
    <dbReference type="NCBI Taxonomy" id="3115209"/>
    <lineage>
        <taxon>Bacteria</taxon>
        <taxon>Bacillati</taxon>
        <taxon>Actinomycetota</taxon>
        <taxon>Actinomycetes</taxon>
        <taxon>Micrococcales</taxon>
        <taxon>Intrasporangiaceae</taxon>
        <taxon>Janibacter</taxon>
    </lineage>
</organism>
<feature type="transmembrane region" description="Helical" evidence="6">
    <location>
        <begin position="437"/>
        <end position="456"/>
    </location>
</feature>
<feature type="transmembrane region" description="Helical" evidence="6">
    <location>
        <begin position="365"/>
        <end position="389"/>
    </location>
</feature>
<feature type="transmembrane region" description="Helical" evidence="6">
    <location>
        <begin position="184"/>
        <end position="204"/>
    </location>
</feature>
<feature type="transmembrane region" description="Helical" evidence="6">
    <location>
        <begin position="395"/>
        <end position="416"/>
    </location>
</feature>
<gene>
    <name evidence="7" type="ORF">V1351_04155</name>
</gene>
<feature type="transmembrane region" description="Helical" evidence="6">
    <location>
        <begin position="94"/>
        <end position="118"/>
    </location>
</feature>
<dbReference type="InterPro" id="IPR037272">
    <property type="entry name" value="SNS_sf"/>
</dbReference>
<dbReference type="PRINTS" id="PR00176">
    <property type="entry name" value="NANEUSMPORT"/>
</dbReference>
<evidence type="ECO:0000256" key="2">
    <source>
        <dbReference type="ARBA" id="ARBA00022448"/>
    </source>
</evidence>
<evidence type="ECO:0000256" key="4">
    <source>
        <dbReference type="ARBA" id="ARBA00022989"/>
    </source>
</evidence>
<dbReference type="PROSITE" id="PS50267">
    <property type="entry name" value="NA_NEUROTRAN_SYMP_3"/>
    <property type="match status" value="1"/>
</dbReference>
<reference evidence="7 8" key="1">
    <citation type="submission" date="2024-02" db="EMBL/GenBank/DDBJ databases">
        <title>Janibacter sp. nov., isolated from gut of marine sandworm.</title>
        <authorList>
            <person name="Kim B."/>
            <person name="Jun M.O."/>
            <person name="Shin N.-R."/>
        </authorList>
    </citation>
    <scope>NUCLEOTIDE SEQUENCE [LARGE SCALE GENOMIC DNA]</scope>
    <source>
        <strain evidence="7 8">A1S7</strain>
    </source>
</reference>
<feature type="transmembrane region" description="Helical" evidence="6">
    <location>
        <begin position="266"/>
        <end position="291"/>
    </location>
</feature>
<dbReference type="PANTHER" id="PTHR42948">
    <property type="entry name" value="TRANSPORTER"/>
    <property type="match status" value="1"/>
</dbReference>
<dbReference type="NCBIfam" id="NF037979">
    <property type="entry name" value="Na_transp"/>
    <property type="match status" value="1"/>
</dbReference>
<feature type="transmembrane region" description="Helical" evidence="6">
    <location>
        <begin position="476"/>
        <end position="495"/>
    </location>
</feature>
<evidence type="ECO:0000256" key="1">
    <source>
        <dbReference type="ARBA" id="ARBA00004141"/>
    </source>
</evidence>
<dbReference type="CDD" id="cd10334">
    <property type="entry name" value="SLC6sbd_u1"/>
    <property type="match status" value="1"/>
</dbReference>
<keyword evidence="5 6" id="KW-0472">Membrane</keyword>
<evidence type="ECO:0000313" key="7">
    <source>
        <dbReference type="EMBL" id="WXB77266.1"/>
    </source>
</evidence>
<feature type="transmembrane region" description="Helical" evidence="6">
    <location>
        <begin position="324"/>
        <end position="353"/>
    </location>
</feature>
<comment type="subcellular location">
    <subcellularLocation>
        <location evidence="1">Membrane</location>
        <topology evidence="1">Multi-pass membrane protein</topology>
    </subcellularLocation>
</comment>
<accession>A0ABZ2MJL4</accession>
<feature type="transmembrane region" description="Helical" evidence="6">
    <location>
        <begin position="229"/>
        <end position="254"/>
    </location>
</feature>